<protein>
    <recommendedName>
        <fullName evidence="1">R3H domain-containing protein</fullName>
    </recommendedName>
</protein>
<dbReference type="InterPro" id="IPR015946">
    <property type="entry name" value="KH_dom-like_a/b"/>
</dbReference>
<dbReference type="EMBL" id="MEWR01000011">
    <property type="protein sequence ID" value="OGC82063.1"/>
    <property type="molecule type" value="Genomic_DNA"/>
</dbReference>
<dbReference type="InterPro" id="IPR036867">
    <property type="entry name" value="R3H_dom_sf"/>
</dbReference>
<dbReference type="SUPFAM" id="SSF82708">
    <property type="entry name" value="R3H domain"/>
    <property type="match status" value="1"/>
</dbReference>
<name>A0A1F4XLT6_9BACT</name>
<dbReference type="InterPro" id="IPR039247">
    <property type="entry name" value="KhpB"/>
</dbReference>
<dbReference type="PANTHER" id="PTHR35800">
    <property type="entry name" value="PROTEIN JAG"/>
    <property type="match status" value="1"/>
</dbReference>
<dbReference type="PROSITE" id="PS51061">
    <property type="entry name" value="R3H"/>
    <property type="match status" value="1"/>
</dbReference>
<proteinExistence type="predicted"/>
<dbReference type="STRING" id="1817814.A2V81_02830"/>
<dbReference type="AlphaFoldDB" id="A0A1F4XLT6"/>
<dbReference type="Proteomes" id="UP000177614">
    <property type="component" value="Unassembled WGS sequence"/>
</dbReference>
<evidence type="ECO:0000313" key="3">
    <source>
        <dbReference type="Proteomes" id="UP000177614"/>
    </source>
</evidence>
<evidence type="ECO:0000313" key="2">
    <source>
        <dbReference type="EMBL" id="OGC82063.1"/>
    </source>
</evidence>
<comment type="caution">
    <text evidence="2">The sequence shown here is derived from an EMBL/GenBank/DDBJ whole genome shotgun (WGS) entry which is preliminary data.</text>
</comment>
<dbReference type="PANTHER" id="PTHR35800:SF1">
    <property type="entry name" value="RNA-BINDING PROTEIN KHPB"/>
    <property type="match status" value="1"/>
</dbReference>
<accession>A0A1F4XLT6</accession>
<dbReference type="GO" id="GO:0003723">
    <property type="term" value="F:RNA binding"/>
    <property type="evidence" value="ECO:0007669"/>
    <property type="project" value="InterPro"/>
</dbReference>
<dbReference type="SMART" id="SM00393">
    <property type="entry name" value="R3H"/>
    <property type="match status" value="1"/>
</dbReference>
<gene>
    <name evidence="2" type="ORF">A2V81_02830</name>
</gene>
<dbReference type="Gene3D" id="3.30.300.20">
    <property type="match status" value="1"/>
</dbReference>
<feature type="domain" description="R3H" evidence="1">
    <location>
        <begin position="96"/>
        <end position="164"/>
    </location>
</feature>
<evidence type="ECO:0000259" key="1">
    <source>
        <dbReference type="PROSITE" id="PS51061"/>
    </source>
</evidence>
<dbReference type="Pfam" id="PF01424">
    <property type="entry name" value="R3H"/>
    <property type="match status" value="1"/>
</dbReference>
<dbReference type="InterPro" id="IPR001374">
    <property type="entry name" value="R3H_dom"/>
</dbReference>
<dbReference type="Gene3D" id="3.30.1370.50">
    <property type="entry name" value="R3H-like domain"/>
    <property type="match status" value="1"/>
</dbReference>
<sequence>MEELQRKAIALLQDLLKKSLIDIEDWDTEENENNIQTSTEDEKVFLRISLKAKVPAVAIGRQGETLFALQHMWRLLVRRYVDPELEVVLDIDNYRKNQEANAELVAKEAAKKVRAQSIAVELPPMPSYRRRAVHTMFMNPEYADLEVYSIGDGLRRRIKVQLKGEPRLEGENQE</sequence>
<reference evidence="2 3" key="1">
    <citation type="journal article" date="2016" name="Nat. Commun.">
        <title>Thousands of microbial genomes shed light on interconnected biogeochemical processes in an aquifer system.</title>
        <authorList>
            <person name="Anantharaman K."/>
            <person name="Brown C.T."/>
            <person name="Hug L.A."/>
            <person name="Sharon I."/>
            <person name="Castelle C.J."/>
            <person name="Probst A.J."/>
            <person name="Thomas B.C."/>
            <person name="Singh A."/>
            <person name="Wilkins M.J."/>
            <person name="Karaoz U."/>
            <person name="Brodie E.L."/>
            <person name="Williams K.H."/>
            <person name="Hubbard S.S."/>
            <person name="Banfield J.F."/>
        </authorList>
    </citation>
    <scope>NUCLEOTIDE SEQUENCE [LARGE SCALE GENOMIC DNA]</scope>
</reference>
<organism evidence="2 3">
    <name type="scientific">Candidatus Abawacabacteria bacterium RBG_16_42_10</name>
    <dbReference type="NCBI Taxonomy" id="1817814"/>
    <lineage>
        <taxon>Bacteria</taxon>
        <taxon>Candidatus Abawacaibacteriota</taxon>
    </lineage>
</organism>